<evidence type="ECO:0000313" key="2">
    <source>
        <dbReference type="Proteomes" id="UP000002484"/>
    </source>
</evidence>
<dbReference type="Proteomes" id="UP000002484">
    <property type="component" value="Chromosome"/>
</dbReference>
<name>E3J209_PSEI1</name>
<dbReference type="AlphaFoldDB" id="E3J209"/>
<dbReference type="KEGG" id="fri:FraEuI1c_6130"/>
<protein>
    <recommendedName>
        <fullName evidence="3">YokE-like PH domain-containing protein</fullName>
    </recommendedName>
</protein>
<keyword evidence="2" id="KW-1185">Reference proteome</keyword>
<gene>
    <name evidence="1" type="ordered locus">FraEuI1c_6130</name>
</gene>
<dbReference type="EMBL" id="CP002299">
    <property type="protein sequence ID" value="ADP84114.1"/>
    <property type="molecule type" value="Genomic_DNA"/>
</dbReference>
<reference evidence="1 2" key="1">
    <citation type="submission" date="2010-10" db="EMBL/GenBank/DDBJ databases">
        <title>Complete sequence of Frankia sp. EuI1c.</title>
        <authorList>
            <consortium name="US DOE Joint Genome Institute"/>
            <person name="Lucas S."/>
            <person name="Copeland A."/>
            <person name="Lapidus A."/>
            <person name="Cheng J.-F."/>
            <person name="Bruce D."/>
            <person name="Goodwin L."/>
            <person name="Pitluck S."/>
            <person name="Chertkov O."/>
            <person name="Detter J.C."/>
            <person name="Han C."/>
            <person name="Tapia R."/>
            <person name="Land M."/>
            <person name="Hauser L."/>
            <person name="Jeffries C."/>
            <person name="Kyrpides N."/>
            <person name="Ivanova N."/>
            <person name="Mikhailova N."/>
            <person name="Beauchemin N."/>
            <person name="Sen A."/>
            <person name="Sur S.A."/>
            <person name="Gtari M."/>
            <person name="Wall L."/>
            <person name="Tisa L."/>
            <person name="Woyke T."/>
        </authorList>
    </citation>
    <scope>NUCLEOTIDE SEQUENCE [LARGE SCALE GENOMIC DNA]</scope>
    <source>
        <strain evidence="2">DSM 45817 / CECT 9037 / EuI1c</strain>
    </source>
</reference>
<evidence type="ECO:0000313" key="1">
    <source>
        <dbReference type="EMBL" id="ADP84114.1"/>
    </source>
</evidence>
<dbReference type="InParanoid" id="E3J209"/>
<sequence length="134" mass="15079">MEHTGGVAIPRRTRLPEVPLESGEFTEVVLRGRLTDPAGGGRLTAKAERFIGYRLGLSRWIVLTSRRLLVLAPFPREGDWFDVSWDRREVTASQGVKHGDVIRVQLATPSGPQVLRVSARIRPEVSRFIKALRR</sequence>
<accession>E3J209</accession>
<dbReference type="HOGENOM" id="CLU_1893138_0_0_11"/>
<organism evidence="1 2">
    <name type="scientific">Pseudofrankia inefficax (strain DSM 45817 / CECT 9037 / DDB 130130 / EuI1c)</name>
    <name type="common">Frankia inefficax</name>
    <dbReference type="NCBI Taxonomy" id="298654"/>
    <lineage>
        <taxon>Bacteria</taxon>
        <taxon>Bacillati</taxon>
        <taxon>Actinomycetota</taxon>
        <taxon>Actinomycetes</taxon>
        <taxon>Frankiales</taxon>
        <taxon>Frankiaceae</taxon>
        <taxon>Pseudofrankia</taxon>
    </lineage>
</organism>
<proteinExistence type="predicted"/>
<dbReference type="STRING" id="298654.FraEuI1c_6130"/>
<evidence type="ECO:0008006" key="3">
    <source>
        <dbReference type="Google" id="ProtNLM"/>
    </source>
</evidence>